<evidence type="ECO:0000259" key="2">
    <source>
        <dbReference type="PROSITE" id="PS50006"/>
    </source>
</evidence>
<dbReference type="WBParaSite" id="TREG1_76850.1">
    <property type="protein sequence ID" value="TREG1_76850.1"/>
    <property type="gene ID" value="TREG1_76850"/>
</dbReference>
<reference evidence="3" key="1">
    <citation type="submission" date="2022-06" db="EMBL/GenBank/DDBJ databases">
        <authorList>
            <person name="Berger JAMES D."/>
            <person name="Berger JAMES D."/>
        </authorList>
    </citation>
    <scope>NUCLEOTIDE SEQUENCE [LARGE SCALE GENOMIC DNA]</scope>
</reference>
<organism evidence="3 4">
    <name type="scientific">Trichobilharzia regenti</name>
    <name type="common">Nasal bird schistosome</name>
    <dbReference type="NCBI Taxonomy" id="157069"/>
    <lineage>
        <taxon>Eukaryota</taxon>
        <taxon>Metazoa</taxon>
        <taxon>Spiralia</taxon>
        <taxon>Lophotrochozoa</taxon>
        <taxon>Platyhelminthes</taxon>
        <taxon>Trematoda</taxon>
        <taxon>Digenea</taxon>
        <taxon>Strigeidida</taxon>
        <taxon>Schistosomatoidea</taxon>
        <taxon>Schistosomatidae</taxon>
        <taxon>Trichobilharzia</taxon>
    </lineage>
</organism>
<dbReference type="SUPFAM" id="SSF49879">
    <property type="entry name" value="SMAD/FHA domain"/>
    <property type="match status" value="1"/>
</dbReference>
<name>A0AA85K894_TRIRE</name>
<protein>
    <recommendedName>
        <fullName evidence="2">FHA domain-containing protein</fullName>
    </recommendedName>
</protein>
<dbReference type="Proteomes" id="UP000050795">
    <property type="component" value="Unassembled WGS sequence"/>
</dbReference>
<proteinExistence type="predicted"/>
<dbReference type="AlphaFoldDB" id="A0AA85K894"/>
<dbReference type="Gene3D" id="2.60.200.20">
    <property type="match status" value="1"/>
</dbReference>
<accession>A0AA85K894</accession>
<dbReference type="PROSITE" id="PS50006">
    <property type="entry name" value="FHA_DOMAIN"/>
    <property type="match status" value="1"/>
</dbReference>
<dbReference type="InterPro" id="IPR008984">
    <property type="entry name" value="SMAD_FHA_dom_sf"/>
</dbReference>
<feature type="domain" description="FHA" evidence="2">
    <location>
        <begin position="149"/>
        <end position="213"/>
    </location>
</feature>
<evidence type="ECO:0000313" key="4">
    <source>
        <dbReference type="WBParaSite" id="TREG1_76850.1"/>
    </source>
</evidence>
<sequence>MNSLYNTAANEQWETTVMKSNSMASGDGGGNVDIRSSDDALPSKLACLDPQLVYILAAQRIRDLFGINCTDAIDGLKMICNSYVPSTTPDTKDLDNINADSNQKMNMIMMNRKRRTSSKISESCIRARAILSPCYGTNGNEIQMRYRQLTIGTSPDCHLCLVNYNLSSVSLPIDNECRFISPHHATIFYDDWTKHYELINYSEYGTRVDGIIYGNDIERKPIYIPESSNLVRRVRNLLKNAPDELLPNQQMPSVSGLCSSPPKRVMMLSKRHEHISHITSLCECTSVCLGVGTKLHPTTTSIDDDDDDDECHDGNPPQNNTVDRYHQTTTKTTAEMISGWEGPAILRHGSVIQFGCYKFVFGLIDLALPPHPPSNNLDSSLLPIGGTTTNATTITEDSVVVSTQTIPPNFLISHYENRKLC</sequence>
<keyword evidence="3" id="KW-1185">Reference proteome</keyword>
<dbReference type="Pfam" id="PF00498">
    <property type="entry name" value="FHA"/>
    <property type="match status" value="1"/>
</dbReference>
<dbReference type="InterPro" id="IPR000253">
    <property type="entry name" value="FHA_dom"/>
</dbReference>
<feature type="region of interest" description="Disordered" evidence="1">
    <location>
        <begin position="300"/>
        <end position="321"/>
    </location>
</feature>
<evidence type="ECO:0000256" key="1">
    <source>
        <dbReference type="SAM" id="MobiDB-lite"/>
    </source>
</evidence>
<reference evidence="4" key="2">
    <citation type="submission" date="2023-11" db="UniProtKB">
        <authorList>
            <consortium name="WormBaseParasite"/>
        </authorList>
    </citation>
    <scope>IDENTIFICATION</scope>
</reference>
<evidence type="ECO:0000313" key="3">
    <source>
        <dbReference type="Proteomes" id="UP000050795"/>
    </source>
</evidence>
<feature type="compositionally biased region" description="Acidic residues" evidence="1">
    <location>
        <begin position="302"/>
        <end position="311"/>
    </location>
</feature>